<name>A0A0L6W486_9FIRM</name>
<dbReference type="EMBL" id="LGTE01000004">
    <property type="protein sequence ID" value="KNZ70345.1"/>
    <property type="molecule type" value="Genomic_DNA"/>
</dbReference>
<evidence type="ECO:0000313" key="2">
    <source>
        <dbReference type="EMBL" id="KNZ70345.1"/>
    </source>
</evidence>
<reference evidence="3" key="1">
    <citation type="submission" date="2015-07" db="EMBL/GenBank/DDBJ databases">
        <title>Complete Genome of Thermincola ferriacetica strain Z-0001T.</title>
        <authorList>
            <person name="Lusk B."/>
            <person name="Badalamenti J.P."/>
            <person name="Parameswaran P."/>
            <person name="Bond D.R."/>
            <person name="Torres C.I."/>
        </authorList>
    </citation>
    <scope>NUCLEOTIDE SEQUENCE [LARGE SCALE GENOMIC DNA]</scope>
    <source>
        <strain evidence="3">Z-0001</strain>
    </source>
</reference>
<comment type="caution">
    <text evidence="2">The sequence shown here is derived from an EMBL/GenBank/DDBJ whole genome shotgun (WGS) entry which is preliminary data.</text>
</comment>
<gene>
    <name evidence="2" type="ORF">Tfer_0905</name>
</gene>
<proteinExistence type="predicted"/>
<dbReference type="AlphaFoldDB" id="A0A0L6W486"/>
<organism evidence="2 3">
    <name type="scientific">Thermincola ferriacetica</name>
    <dbReference type="NCBI Taxonomy" id="281456"/>
    <lineage>
        <taxon>Bacteria</taxon>
        <taxon>Bacillati</taxon>
        <taxon>Bacillota</taxon>
        <taxon>Clostridia</taxon>
        <taxon>Eubacteriales</taxon>
        <taxon>Thermincolaceae</taxon>
        <taxon>Thermincola</taxon>
    </lineage>
</organism>
<evidence type="ECO:0000256" key="1">
    <source>
        <dbReference type="SAM" id="MobiDB-lite"/>
    </source>
</evidence>
<dbReference type="Proteomes" id="UP000037175">
    <property type="component" value="Unassembled WGS sequence"/>
</dbReference>
<feature type="region of interest" description="Disordered" evidence="1">
    <location>
        <begin position="28"/>
        <end position="58"/>
    </location>
</feature>
<protein>
    <submittedName>
        <fullName evidence="2">Uncharacterized protein</fullName>
    </submittedName>
</protein>
<sequence length="58" mass="6352">MVVNNQNRTQNWFSASKAIFEMENLTEHDIGQPPPLTEAGACPGGGRGNRLTRRPSAQ</sequence>
<accession>A0A0L6W486</accession>
<dbReference type="RefSeq" id="WP_160315525.1">
    <property type="nucleotide sequence ID" value="NZ_LGTE01000004.1"/>
</dbReference>
<evidence type="ECO:0000313" key="3">
    <source>
        <dbReference type="Proteomes" id="UP000037175"/>
    </source>
</evidence>
<keyword evidence="3" id="KW-1185">Reference proteome</keyword>